<dbReference type="InterPro" id="IPR036465">
    <property type="entry name" value="vWFA_dom_sf"/>
</dbReference>
<dbReference type="Proteomes" id="UP000320791">
    <property type="component" value="Unassembled WGS sequence"/>
</dbReference>
<evidence type="ECO:0000313" key="5">
    <source>
        <dbReference type="EMBL" id="TWT18075.1"/>
    </source>
</evidence>
<dbReference type="SUPFAM" id="SSF53300">
    <property type="entry name" value="vWA-like"/>
    <property type="match status" value="1"/>
</dbReference>
<feature type="compositionally biased region" description="Low complexity" evidence="1">
    <location>
        <begin position="572"/>
        <end position="588"/>
    </location>
</feature>
<name>A0A5C5TXS5_9CORY</name>
<feature type="domain" description="VWFA" evidence="4">
    <location>
        <begin position="34"/>
        <end position="220"/>
    </location>
</feature>
<feature type="chain" id="PRO_5023010868" evidence="3">
    <location>
        <begin position="31"/>
        <end position="624"/>
    </location>
</feature>
<keyword evidence="2" id="KW-1133">Transmembrane helix</keyword>
<comment type="caution">
    <text evidence="5">The sequence shown here is derived from an EMBL/GenBank/DDBJ whole genome shotgun (WGS) entry which is preliminary data.</text>
</comment>
<dbReference type="InterPro" id="IPR002035">
    <property type="entry name" value="VWF_A"/>
</dbReference>
<feature type="transmembrane region" description="Helical" evidence="2">
    <location>
        <begin position="598"/>
        <end position="621"/>
    </location>
</feature>
<keyword evidence="2" id="KW-0472">Membrane</keyword>
<dbReference type="OrthoDB" id="4318225at2"/>
<gene>
    <name evidence="5" type="ORF">FRX94_12040</name>
</gene>
<sequence length="624" mass="66718">MFGRPPLVTAVSIIATIALMVLATPPVATAADALAPTVVVLDASGSMTETDANGQMRMDAAKQAANDFLGQAPENAQLGLVTYGTGTGSSDAEKEAGCRDITVLSKPGERRPQDLTRDVDGLQPRGYTPIGNSLLKANELLPREGARSIVLVSDGIDTCAPPPVCEVAKQLKAQGTELVVHTIGFMVDDAARAELECVAQVTGGTYADASSAESLSATLKQASQRKAEGYQLPSEEVEFASDKEGAPQLELGTLEKPRRVTAKMPRREGKKSFAKVSIPQGHRLAVGLTGVPPIGTQRVLEGKFQYAPNLKSADDLSCQASATPAGDADGGRPMSGYLISGVQGKDDYCDEDFYYLYFDEMWEVPENVDLTLALVPEPDNFGDDSNKSVAKPRAAGDLEAPVDTGDIVSAQLMTQPDSDAAEVTGSVEAEIVEGETQYFAVPVEWGQALNATIEVVEDPRQHDLDPFERTARALELHVLNQLGQLEEIVWEQSLLRVEEIGKKHTVGTKYPISYANATEDAAWLGGKHFVQVSFTSTHREDGPTDATTEIIPVKYRLTLTPVGKKVQGPEFKQSATQSKTSTTETSAENEGSPVNRTLVYALVGVTTLAVIALIFAIVMALRKR</sequence>
<organism evidence="5 6">
    <name type="scientific">Corynebacterium canis</name>
    <dbReference type="NCBI Taxonomy" id="679663"/>
    <lineage>
        <taxon>Bacteria</taxon>
        <taxon>Bacillati</taxon>
        <taxon>Actinomycetota</taxon>
        <taxon>Actinomycetes</taxon>
        <taxon>Mycobacteriales</taxon>
        <taxon>Corynebacteriaceae</taxon>
        <taxon>Corynebacterium</taxon>
    </lineage>
</organism>
<dbReference type="AlphaFoldDB" id="A0A5C5TXS5"/>
<dbReference type="EMBL" id="VOHM01000037">
    <property type="protein sequence ID" value="TWT18075.1"/>
    <property type="molecule type" value="Genomic_DNA"/>
</dbReference>
<dbReference type="SMART" id="SM00327">
    <property type="entry name" value="VWA"/>
    <property type="match status" value="1"/>
</dbReference>
<evidence type="ECO:0000256" key="1">
    <source>
        <dbReference type="SAM" id="MobiDB-lite"/>
    </source>
</evidence>
<reference evidence="5 6" key="1">
    <citation type="submission" date="2019-08" db="EMBL/GenBank/DDBJ databases">
        <authorList>
            <person name="Lei W."/>
        </authorList>
    </citation>
    <scope>NUCLEOTIDE SEQUENCE [LARGE SCALE GENOMIC DNA]</scope>
    <source>
        <strain evidence="5 6">CCUG 58627</strain>
    </source>
</reference>
<dbReference type="Gene3D" id="3.40.50.410">
    <property type="entry name" value="von Willebrand factor, type A domain"/>
    <property type="match status" value="1"/>
</dbReference>
<keyword evidence="2" id="KW-0812">Transmembrane</keyword>
<evidence type="ECO:0000256" key="3">
    <source>
        <dbReference type="SAM" id="SignalP"/>
    </source>
</evidence>
<keyword evidence="6" id="KW-1185">Reference proteome</keyword>
<evidence type="ECO:0000259" key="4">
    <source>
        <dbReference type="SMART" id="SM00327"/>
    </source>
</evidence>
<dbReference type="Pfam" id="PF13519">
    <property type="entry name" value="VWA_2"/>
    <property type="match status" value="1"/>
</dbReference>
<protein>
    <submittedName>
        <fullName evidence="5">VWA domain-containing protein</fullName>
    </submittedName>
</protein>
<evidence type="ECO:0000256" key="2">
    <source>
        <dbReference type="SAM" id="Phobius"/>
    </source>
</evidence>
<proteinExistence type="predicted"/>
<dbReference type="PANTHER" id="PTHR10579">
    <property type="entry name" value="CALCIUM-ACTIVATED CHLORIDE CHANNEL REGULATOR"/>
    <property type="match status" value="1"/>
</dbReference>
<keyword evidence="3" id="KW-0732">Signal</keyword>
<dbReference type="InterPro" id="IPR051266">
    <property type="entry name" value="CLCR"/>
</dbReference>
<dbReference type="PANTHER" id="PTHR10579:SF43">
    <property type="entry name" value="ZINC FINGER (C3HC4-TYPE RING FINGER) FAMILY PROTEIN"/>
    <property type="match status" value="1"/>
</dbReference>
<feature type="region of interest" description="Disordered" evidence="1">
    <location>
        <begin position="568"/>
        <end position="591"/>
    </location>
</feature>
<dbReference type="RefSeq" id="WP_146325592.1">
    <property type="nucleotide sequence ID" value="NZ_BAABLR010000060.1"/>
</dbReference>
<feature type="signal peptide" evidence="3">
    <location>
        <begin position="1"/>
        <end position="30"/>
    </location>
</feature>
<evidence type="ECO:0000313" key="6">
    <source>
        <dbReference type="Proteomes" id="UP000320791"/>
    </source>
</evidence>
<accession>A0A5C5TXS5</accession>